<dbReference type="AlphaFoldDB" id="A0A1I7TLK4"/>
<protein>
    <submittedName>
        <fullName evidence="2">Recep_L_domain domain-containing protein</fullName>
    </submittedName>
</protein>
<reference evidence="2" key="1">
    <citation type="submission" date="2016-11" db="UniProtKB">
        <authorList>
            <consortium name="WormBaseParasite"/>
        </authorList>
    </citation>
    <scope>IDENTIFICATION</scope>
</reference>
<accession>A0A1I7TLK4</accession>
<proteinExistence type="predicted"/>
<organism evidence="1 2">
    <name type="scientific">Caenorhabditis tropicalis</name>
    <dbReference type="NCBI Taxonomy" id="1561998"/>
    <lineage>
        <taxon>Eukaryota</taxon>
        <taxon>Metazoa</taxon>
        <taxon>Ecdysozoa</taxon>
        <taxon>Nematoda</taxon>
        <taxon>Chromadorea</taxon>
        <taxon>Rhabditida</taxon>
        <taxon>Rhabditina</taxon>
        <taxon>Rhabditomorpha</taxon>
        <taxon>Rhabditoidea</taxon>
        <taxon>Rhabditidae</taxon>
        <taxon>Peloderinae</taxon>
        <taxon>Caenorhabditis</taxon>
    </lineage>
</organism>
<dbReference type="Proteomes" id="UP000095282">
    <property type="component" value="Unplaced"/>
</dbReference>
<dbReference type="WBParaSite" id="Csp11.Scaffold628.g7125.t1">
    <property type="protein sequence ID" value="Csp11.Scaffold628.g7125.t1"/>
    <property type="gene ID" value="Csp11.Scaffold628.g7125"/>
</dbReference>
<sequence>MKFQELSGSYMQKGDSQLYILTRLPADEDLTELNYNNLTLTAKTIFIILNNNVLSTESVPKVEVFNKIAAASNGHFVVVNDQSLSSVYRNDYGDVNVHTI</sequence>
<evidence type="ECO:0000313" key="2">
    <source>
        <dbReference type="WBParaSite" id="Csp11.Scaffold628.g7125.t1"/>
    </source>
</evidence>
<name>A0A1I7TLK4_9PELO</name>
<evidence type="ECO:0000313" key="1">
    <source>
        <dbReference type="Proteomes" id="UP000095282"/>
    </source>
</evidence>
<keyword evidence="1" id="KW-1185">Reference proteome</keyword>